<name>A0A3B1BT85_9ZZZZ</name>
<feature type="domain" description="Aminoacyl-tRNA synthetase class I anticodon-binding" evidence="8">
    <location>
        <begin position="99"/>
        <end position="224"/>
    </location>
</feature>
<dbReference type="EMBL" id="UOGB01000209">
    <property type="protein sequence ID" value="VAX21526.1"/>
    <property type="molecule type" value="Genomic_DNA"/>
</dbReference>
<evidence type="ECO:0000256" key="5">
    <source>
        <dbReference type="ARBA" id="ARBA00022917"/>
    </source>
</evidence>
<organism evidence="9">
    <name type="scientific">hydrothermal vent metagenome</name>
    <dbReference type="NCBI Taxonomy" id="652676"/>
    <lineage>
        <taxon>unclassified sequences</taxon>
        <taxon>metagenomes</taxon>
        <taxon>ecological metagenomes</taxon>
    </lineage>
</organism>
<feature type="domain" description="Glutamyl/glutaminyl-tRNA synthetase class Ib catalytic" evidence="7">
    <location>
        <begin position="2"/>
        <end position="69"/>
    </location>
</feature>
<evidence type="ECO:0000256" key="1">
    <source>
        <dbReference type="ARBA" id="ARBA00007894"/>
    </source>
</evidence>
<dbReference type="PANTHER" id="PTHR43311:SF2">
    <property type="entry name" value="GLUTAMATE--TRNA LIGASE, MITOCHONDRIAL-RELATED"/>
    <property type="match status" value="1"/>
</dbReference>
<sequence length="231" mass="25677">RLSKRHGALSVLEYRDNGILPDALVNYLVRLGWSHGDREVFTLDELKTLFDLDAITKSAARFDDEKLLWINSEHIKNGNDDNLGSLVVDALKAQNISAAQADVLPLLALLKERSKTVNDLADGMKYFFADKIEYEEKAAKKFLTESVAPAFKELADRLNTLDFSDKDEIESCFRALVDEKEMKLKDLAQPARVALTGGTVSPGLFDVMAALGKGKCINRVRDAIGFIEKNS</sequence>
<evidence type="ECO:0000313" key="9">
    <source>
        <dbReference type="EMBL" id="VAX21526.1"/>
    </source>
</evidence>
<dbReference type="InterPro" id="IPR020061">
    <property type="entry name" value="Glu_tRNA_lig_a-bdl"/>
</dbReference>
<evidence type="ECO:0000256" key="4">
    <source>
        <dbReference type="ARBA" id="ARBA00022840"/>
    </source>
</evidence>
<dbReference type="GO" id="GO:0005524">
    <property type="term" value="F:ATP binding"/>
    <property type="evidence" value="ECO:0007669"/>
    <property type="project" value="UniProtKB-KW"/>
</dbReference>
<dbReference type="Gene3D" id="1.10.1160.10">
    <property type="entry name" value="Glutamyl-trna Synthetase, Domain 2"/>
    <property type="match status" value="1"/>
</dbReference>
<protein>
    <submittedName>
        <fullName evidence="9">Glutamyl-tRNA synthetase</fullName>
        <ecNumber evidence="9">6.1.1.17</ecNumber>
    </submittedName>
</protein>
<dbReference type="InterPro" id="IPR020058">
    <property type="entry name" value="Glu/Gln-tRNA-synth_Ib_cat-dom"/>
</dbReference>
<keyword evidence="6 9" id="KW-0030">Aminoacyl-tRNA synthetase</keyword>
<keyword evidence="4" id="KW-0067">ATP-binding</keyword>
<evidence type="ECO:0000259" key="8">
    <source>
        <dbReference type="Pfam" id="PF19269"/>
    </source>
</evidence>
<dbReference type="InterPro" id="IPR045462">
    <property type="entry name" value="aa-tRNA-synth_I_cd-bd"/>
</dbReference>
<comment type="similarity">
    <text evidence="1">Belongs to the class-I aminoacyl-tRNA synthetase family. Glutamate--tRNA ligase type 1 subfamily.</text>
</comment>
<dbReference type="PANTHER" id="PTHR43311">
    <property type="entry name" value="GLUTAMATE--TRNA LIGASE"/>
    <property type="match status" value="1"/>
</dbReference>
<dbReference type="Gene3D" id="1.10.10.350">
    <property type="match status" value="1"/>
</dbReference>
<evidence type="ECO:0000256" key="2">
    <source>
        <dbReference type="ARBA" id="ARBA00022598"/>
    </source>
</evidence>
<dbReference type="GO" id="GO:0005829">
    <property type="term" value="C:cytosol"/>
    <property type="evidence" value="ECO:0007669"/>
    <property type="project" value="TreeGrafter"/>
</dbReference>
<dbReference type="InterPro" id="IPR049940">
    <property type="entry name" value="GluQ/Sye"/>
</dbReference>
<dbReference type="EC" id="6.1.1.17" evidence="9"/>
<dbReference type="Pfam" id="PF19269">
    <property type="entry name" value="Anticodon_2"/>
    <property type="match status" value="1"/>
</dbReference>
<dbReference type="InterPro" id="IPR020751">
    <property type="entry name" value="aa-tRNA-synth_I_codon-bd_sub2"/>
</dbReference>
<keyword evidence="2 9" id="KW-0436">Ligase</keyword>
<evidence type="ECO:0000259" key="7">
    <source>
        <dbReference type="Pfam" id="PF00749"/>
    </source>
</evidence>
<dbReference type="AlphaFoldDB" id="A0A3B1BT85"/>
<dbReference type="GO" id="GO:0006424">
    <property type="term" value="P:glutamyl-tRNA aminoacylation"/>
    <property type="evidence" value="ECO:0007669"/>
    <property type="project" value="TreeGrafter"/>
</dbReference>
<dbReference type="InterPro" id="IPR008925">
    <property type="entry name" value="aa_tRNA-synth_I_cd-bd_sf"/>
</dbReference>
<dbReference type="Pfam" id="PF00749">
    <property type="entry name" value="tRNA-synt_1c"/>
    <property type="match status" value="1"/>
</dbReference>
<gene>
    <name evidence="9" type="ORF">MNBD_NITROSPINAE03-1634</name>
</gene>
<dbReference type="GO" id="GO:0004818">
    <property type="term" value="F:glutamate-tRNA ligase activity"/>
    <property type="evidence" value="ECO:0007669"/>
    <property type="project" value="UniProtKB-EC"/>
</dbReference>
<evidence type="ECO:0000256" key="6">
    <source>
        <dbReference type="ARBA" id="ARBA00023146"/>
    </source>
</evidence>
<dbReference type="GO" id="GO:0000049">
    <property type="term" value="F:tRNA binding"/>
    <property type="evidence" value="ECO:0007669"/>
    <property type="project" value="InterPro"/>
</dbReference>
<keyword evidence="3" id="KW-0547">Nucleotide-binding</keyword>
<dbReference type="SUPFAM" id="SSF48163">
    <property type="entry name" value="An anticodon-binding domain of class I aminoacyl-tRNA synthetases"/>
    <property type="match status" value="1"/>
</dbReference>
<proteinExistence type="inferred from homology"/>
<feature type="non-terminal residue" evidence="9">
    <location>
        <position position="1"/>
    </location>
</feature>
<keyword evidence="5" id="KW-0648">Protein biosynthesis</keyword>
<reference evidence="9" key="1">
    <citation type="submission" date="2018-06" db="EMBL/GenBank/DDBJ databases">
        <authorList>
            <person name="Zhirakovskaya E."/>
        </authorList>
    </citation>
    <scope>NUCLEOTIDE SEQUENCE</scope>
</reference>
<dbReference type="SUPFAM" id="SSF52374">
    <property type="entry name" value="Nucleotidylyl transferase"/>
    <property type="match status" value="1"/>
</dbReference>
<evidence type="ECO:0000256" key="3">
    <source>
        <dbReference type="ARBA" id="ARBA00022741"/>
    </source>
</evidence>
<accession>A0A3B1BT85</accession>